<protein>
    <submittedName>
        <fullName evidence="1">Uncharacterized protein</fullName>
    </submittedName>
</protein>
<proteinExistence type="predicted"/>
<comment type="caution">
    <text evidence="1">The sequence shown here is derived from an EMBL/GenBank/DDBJ whole genome shotgun (WGS) entry which is preliminary data.</text>
</comment>
<accession>A0ACB8Y9J7</accession>
<dbReference type="Proteomes" id="UP001056120">
    <property type="component" value="Linkage Group LG28"/>
</dbReference>
<name>A0ACB8Y9J7_9ASTR</name>
<keyword evidence="2" id="KW-1185">Reference proteome</keyword>
<sequence length="1949" mass="222368">MLRHSNLVIKILIALILGYTFDKHKISSTTYLPNHEIITSLMQKLKLDGDLSFHNIHHASKDFGNRYRFLPLAVLYPKSVSDISTIVNYIFQMGPTSELTIAPRGHGHSLEGQAQTHQGVVISMESLAQSQKMQFHINANTNTFFVDVSAGELWINILHESLKHGFAPKSWTDYLHLTVGGTLSNAGVSGQAFRHGPQINNVYQLQVVTGTGEVVTCTEETNSDLFHGVLGGLGQFGIITRAHISLEPAPEMVKWIKVLYLDFATFTKDQEQLISSNSSFDYVEGLVLINRTGLLNNWRSSFKNKDPVQPRQFVSEGKTIFCLEIAKYFKQEDIHTIDQTVESLLSKLNYNEFTLFISEVSYVEFLDRVHVSELKLQEKGLWDVPHPWLNLLVPKSKIHKFADEVFGKILTDTSSGPILIYPVDKSRWNTKTSMVTPKENVFYLVAFLSSAMPSSTGSDNLENILSQNKKILEVPRIAARRHLMDSDRHPRNSYNYSNLFNLESLTKFQLPQGDEFDYYANSSQGESRGSRAGVPMTDRNNGMMLEKRKRRNMYSSDEDQDGSYDEYVSEERYRAMLGEHVHKYKRRQKHNNLPSSASTRNGMFGSKGGIGSKDHKLGNGRPGAHKIDTVPQNVGPYKEADFSPEYRLDRSVYEPPYLDIGDGVSYKIPPTYEMLASSLNLPKTSDIRVEEFYLTGTLDLGSLASMMSADKRFGPRSGSGMGEPKPHYESLWARLSSKTSNNSSQKFSLKVSDAALDSYSAPEGAAGNFRRFIMSESGVLQVHYVKVLEKGDTYEIIERSLPKKQNEKNDLSVVEKEEMDRVDKYWVSMVRKDVPKHHRFFINFHRKQLTDAKRFSENCQREVKMKVSRSLKLMRGASIRTRKLARDMLVFWKRVDKEMAEIRKREEKEAAEALKREQELREAKRQQQRLNFLLSQTELYGHFMQNKSSSQPPETLLENDKTIDQEGIMSSSEAVAIEEDPEEAQMKMEALKAAQDAVFKQKKITSDFDDECSKLRQASGVEDLEQHDSSVAGSSNMDLLHPSTMPVASSVQTPELFKGSLKEYQLKGLQWLVNCYEQGLNGILADEMGLGKTIQAMAFLAHLAEEKNIWGPFLVVAPTSVLNNWADEIGRFCPDLKTLPYWGGIQERTILRKNINPKRLYRRDAGFHILITSYQLLVSDEKYFRRVKWQYMVLDEAQAIKSSTSIRWKTLLSFNCRNRLLLTGTPVQNNMAELWALLHFIMPSLFDSHEQFNEWFSKGIENHAEHGGTLNEHQLSRLHAILKPFMLRRVKKDVVSELTRKTEITVHCKLSSRQQAFYQAIKNKISLAELFDSNRGQLNEKKFMNLMNIVIQLRKVCNHPELFERNEGSSYFYFGEIPNPLLPAPFGELEDVYYSGIKNPITYKIPKLIYQEVMRSLDVFSSGGKFGIKRESFQKHFNIFSPLNIYESIFKQDKHEPSFKKGAFGFTRLIDLSPAETSFIATASLMERLLFSISRWDSHILDEVVDLIMEKEVNNDVECNHIGKEKVRAVTRMLLLPSKLEINILKRRLATGPMDAPFEALVLSHEDRLASDVRLLHSAFSFIPPIRAPPIDADCPDRDFAYRKVEELHNPWMKRLLLGFARTSDSNGPRKPDGAPHHLIQEIDEELPVLQPALQLTHKIFGSCPPMQSFDPAKMLTDSGKLQTLDILLKRLRAGNHRVLLFAQMTKMLNIIEDYMNYRKYRYLRLDGSSTITDRRDMVKDFQLRNDIFVFLLSTRAGGVGINLTAADTVIFYESDWNPTLDLQAMDRAHRLGQTKDVTVYRLICKETVEEKILHRASQKSTVQQLVMTGGHIQGDILAPEDIFSLLIDDPQMEQKLKEIPQVKDRHKRKSGTKAIRIDDEGDARFEDLTAPEPPPDAYTTPPADKPTSSKKRKSITEKGPPKSRPQKGPKNPDSSTSNMIAEFDEVMQ</sequence>
<organism evidence="1 2">
    <name type="scientific">Smallanthus sonchifolius</name>
    <dbReference type="NCBI Taxonomy" id="185202"/>
    <lineage>
        <taxon>Eukaryota</taxon>
        <taxon>Viridiplantae</taxon>
        <taxon>Streptophyta</taxon>
        <taxon>Embryophyta</taxon>
        <taxon>Tracheophyta</taxon>
        <taxon>Spermatophyta</taxon>
        <taxon>Magnoliopsida</taxon>
        <taxon>eudicotyledons</taxon>
        <taxon>Gunneridae</taxon>
        <taxon>Pentapetalae</taxon>
        <taxon>asterids</taxon>
        <taxon>campanulids</taxon>
        <taxon>Asterales</taxon>
        <taxon>Asteraceae</taxon>
        <taxon>Asteroideae</taxon>
        <taxon>Heliantheae alliance</taxon>
        <taxon>Millerieae</taxon>
        <taxon>Smallanthus</taxon>
    </lineage>
</organism>
<reference evidence="2" key="1">
    <citation type="journal article" date="2022" name="Mol. Ecol. Resour.">
        <title>The genomes of chicory, endive, great burdock and yacon provide insights into Asteraceae palaeo-polyploidization history and plant inulin production.</title>
        <authorList>
            <person name="Fan W."/>
            <person name="Wang S."/>
            <person name="Wang H."/>
            <person name="Wang A."/>
            <person name="Jiang F."/>
            <person name="Liu H."/>
            <person name="Zhao H."/>
            <person name="Xu D."/>
            <person name="Zhang Y."/>
        </authorList>
    </citation>
    <scope>NUCLEOTIDE SEQUENCE [LARGE SCALE GENOMIC DNA]</scope>
    <source>
        <strain evidence="2">cv. Yunnan</strain>
    </source>
</reference>
<reference evidence="1 2" key="2">
    <citation type="journal article" date="2022" name="Mol. Ecol. Resour.">
        <title>The genomes of chicory, endive, great burdock and yacon provide insights into Asteraceae paleo-polyploidization history and plant inulin production.</title>
        <authorList>
            <person name="Fan W."/>
            <person name="Wang S."/>
            <person name="Wang H."/>
            <person name="Wang A."/>
            <person name="Jiang F."/>
            <person name="Liu H."/>
            <person name="Zhao H."/>
            <person name="Xu D."/>
            <person name="Zhang Y."/>
        </authorList>
    </citation>
    <scope>NUCLEOTIDE SEQUENCE [LARGE SCALE GENOMIC DNA]</scope>
    <source>
        <strain evidence="2">cv. Yunnan</strain>
        <tissue evidence="1">Leaves</tissue>
    </source>
</reference>
<gene>
    <name evidence="1" type="ORF">L1987_82290</name>
</gene>
<dbReference type="EMBL" id="CM042045">
    <property type="protein sequence ID" value="KAI3682359.1"/>
    <property type="molecule type" value="Genomic_DNA"/>
</dbReference>
<evidence type="ECO:0000313" key="1">
    <source>
        <dbReference type="EMBL" id="KAI3682359.1"/>
    </source>
</evidence>
<evidence type="ECO:0000313" key="2">
    <source>
        <dbReference type="Proteomes" id="UP001056120"/>
    </source>
</evidence>